<dbReference type="EMBL" id="PVEM01000006">
    <property type="protein sequence ID" value="PTD06571.1"/>
    <property type="molecule type" value="Genomic_DNA"/>
</dbReference>
<feature type="domain" description="F-box" evidence="1">
    <location>
        <begin position="1"/>
        <end position="44"/>
    </location>
</feature>
<dbReference type="InterPro" id="IPR001810">
    <property type="entry name" value="F-box_dom"/>
</dbReference>
<evidence type="ECO:0000259" key="1">
    <source>
        <dbReference type="PROSITE" id="PS50181"/>
    </source>
</evidence>
<dbReference type="OrthoDB" id="1720422at2759"/>
<comment type="caution">
    <text evidence="2">The sequence shown here is derived from an EMBL/GenBank/DDBJ whole genome shotgun (WGS) entry which is preliminary data.</text>
</comment>
<sequence>MLMLLPPEVLENICEKLNGRDLKHLSLTSRWVHKATFRQLWRSITIVPHSPRERHCITPFGPPQQCLQSTRELRFEADAMHCVHAHDCLGYMGKWLDKDPLMHDTWEERSDSFGYERGRLVRVKYECLAQRTMAMLRRFEDGQLEAFDWNYKTCIPSEVLEYLSIKHPSIQRLSFTTDPFCSRFNRWSRTTDLNLSAFHNIRRFSWKAPMGCHFSNISNLVQTNAAHLEELEVNLQSWSRQWEDRETRVIRRTDSEEWDKIPASTMLAREVFGLDSNPTARTRFPKMRSLKLTRVPLRDETTKKAVTAASINLAGLTSLKLIMCPYWTLLLQDMAQYPTPIQVKSFEILDFYLKTPNLTSIKKVTAITDFLDSFKGLEELFISHCGPTPVLKSWKHLERHASTLKAFVHHQRITDLDEELFLSRKGKDLADPDISLTNRGIIRQDPTRNPLSRLNLEFLGLTCAPEYLRDILLPFVPKGSLKVLHIRSTGANVGTYPPSVFDNALDLRITEDEQNGEIIDQTVGDNDLEFQSNDKISITLRCISVAIRERREWKTPPLRQSSRDFADWVFGPDGIMSLEYIVAGDLSHGSRYSKCNALICRSAERGRRYRVISQKTGGEEWIDVKSRFGRALEACPVENTVPEYN</sequence>
<dbReference type="AlphaFoldDB" id="A0A2T4GSR2"/>
<gene>
    <name evidence="2" type="ORF">FCULG_00007181</name>
</gene>
<dbReference type="PROSITE" id="PS50181">
    <property type="entry name" value="FBOX"/>
    <property type="match status" value="1"/>
</dbReference>
<evidence type="ECO:0000313" key="2">
    <source>
        <dbReference type="EMBL" id="PTD06571.1"/>
    </source>
</evidence>
<evidence type="ECO:0000313" key="3">
    <source>
        <dbReference type="Proteomes" id="UP000241587"/>
    </source>
</evidence>
<reference evidence="2 3" key="1">
    <citation type="submission" date="2018-02" db="EMBL/GenBank/DDBJ databases">
        <title>Fusarium culmorum secondary metabolites in fungal-bacterial-plant interactions.</title>
        <authorList>
            <person name="Schmidt R."/>
        </authorList>
    </citation>
    <scope>NUCLEOTIDE SEQUENCE [LARGE SCALE GENOMIC DNA]</scope>
    <source>
        <strain evidence="2 3">PV</strain>
    </source>
</reference>
<accession>A0A2T4GSR2</accession>
<dbReference type="SUPFAM" id="SSF52047">
    <property type="entry name" value="RNI-like"/>
    <property type="match status" value="1"/>
</dbReference>
<dbReference type="InterPro" id="IPR036047">
    <property type="entry name" value="F-box-like_dom_sf"/>
</dbReference>
<dbReference type="SUPFAM" id="SSF81383">
    <property type="entry name" value="F-box domain"/>
    <property type="match status" value="1"/>
</dbReference>
<proteinExistence type="predicted"/>
<dbReference type="OMA" id="APMGCHF"/>
<organism evidence="2 3">
    <name type="scientific">Fusarium culmorum</name>
    <dbReference type="NCBI Taxonomy" id="5516"/>
    <lineage>
        <taxon>Eukaryota</taxon>
        <taxon>Fungi</taxon>
        <taxon>Dikarya</taxon>
        <taxon>Ascomycota</taxon>
        <taxon>Pezizomycotina</taxon>
        <taxon>Sordariomycetes</taxon>
        <taxon>Hypocreomycetidae</taxon>
        <taxon>Hypocreales</taxon>
        <taxon>Nectriaceae</taxon>
        <taxon>Fusarium</taxon>
    </lineage>
</organism>
<protein>
    <recommendedName>
        <fullName evidence="1">F-box domain-containing protein</fullName>
    </recommendedName>
</protein>
<name>A0A2T4GSR2_FUSCU</name>
<dbReference type="Proteomes" id="UP000241587">
    <property type="component" value="Unassembled WGS sequence"/>
</dbReference>
<keyword evidence="3" id="KW-1185">Reference proteome</keyword>
<dbReference type="Pfam" id="PF12937">
    <property type="entry name" value="F-box-like"/>
    <property type="match status" value="1"/>
</dbReference>